<dbReference type="Proteomes" id="UP000663874">
    <property type="component" value="Unassembled WGS sequence"/>
</dbReference>
<feature type="non-terminal residue" evidence="1">
    <location>
        <position position="1"/>
    </location>
</feature>
<evidence type="ECO:0000313" key="2">
    <source>
        <dbReference type="Proteomes" id="UP000663874"/>
    </source>
</evidence>
<organism evidence="1 2">
    <name type="scientific">Rotaria sordida</name>
    <dbReference type="NCBI Taxonomy" id="392033"/>
    <lineage>
        <taxon>Eukaryota</taxon>
        <taxon>Metazoa</taxon>
        <taxon>Spiralia</taxon>
        <taxon>Gnathifera</taxon>
        <taxon>Rotifera</taxon>
        <taxon>Eurotatoria</taxon>
        <taxon>Bdelloidea</taxon>
        <taxon>Philodinida</taxon>
        <taxon>Philodinidae</taxon>
        <taxon>Rotaria</taxon>
    </lineage>
</organism>
<sequence>VIEVLYKNYYVTYYDTQGKLDDLCKNYPLINDAMLKCQALLGNLYPITQLNCPNQRLLR</sequence>
<dbReference type="AlphaFoldDB" id="A0A820M4M2"/>
<feature type="non-terminal residue" evidence="1">
    <location>
        <position position="59"/>
    </location>
</feature>
<accession>A0A820M4M2</accession>
<protein>
    <submittedName>
        <fullName evidence="1">Uncharacterized protein</fullName>
    </submittedName>
</protein>
<gene>
    <name evidence="1" type="ORF">FNK824_LOCUS42880</name>
</gene>
<reference evidence="1" key="1">
    <citation type="submission" date="2021-02" db="EMBL/GenBank/DDBJ databases">
        <authorList>
            <person name="Nowell W R."/>
        </authorList>
    </citation>
    <scope>NUCLEOTIDE SEQUENCE</scope>
</reference>
<evidence type="ECO:0000313" key="1">
    <source>
        <dbReference type="EMBL" id="CAF4367670.1"/>
    </source>
</evidence>
<dbReference type="EMBL" id="CAJOBE010054507">
    <property type="protein sequence ID" value="CAF4367670.1"/>
    <property type="molecule type" value="Genomic_DNA"/>
</dbReference>
<name>A0A820M4M2_9BILA</name>
<comment type="caution">
    <text evidence="1">The sequence shown here is derived from an EMBL/GenBank/DDBJ whole genome shotgun (WGS) entry which is preliminary data.</text>
</comment>
<proteinExistence type="predicted"/>